<dbReference type="AlphaFoldDB" id="A0AAV4E919"/>
<dbReference type="Pfam" id="PF00078">
    <property type="entry name" value="RVT_1"/>
    <property type="match status" value="1"/>
</dbReference>
<dbReference type="PROSITE" id="PS50878">
    <property type="entry name" value="RT_POL"/>
    <property type="match status" value="1"/>
</dbReference>
<feature type="domain" description="Reverse transcriptase" evidence="1">
    <location>
        <begin position="1"/>
        <end position="132"/>
    </location>
</feature>
<dbReference type="InterPro" id="IPR043502">
    <property type="entry name" value="DNA/RNA_pol_sf"/>
</dbReference>
<dbReference type="EMBL" id="BMAT01010627">
    <property type="protein sequence ID" value="GFR57578.1"/>
    <property type="molecule type" value="Genomic_DNA"/>
</dbReference>
<keyword evidence="2" id="KW-0548">Nucleotidyltransferase</keyword>
<dbReference type="Proteomes" id="UP000762676">
    <property type="component" value="Unassembled WGS sequence"/>
</dbReference>
<evidence type="ECO:0000259" key="1">
    <source>
        <dbReference type="PROSITE" id="PS50878"/>
    </source>
</evidence>
<dbReference type="InterPro" id="IPR052560">
    <property type="entry name" value="RdDP_mobile_element"/>
</dbReference>
<protein>
    <submittedName>
        <fullName evidence="2">RNA-directed DNA polymerase from mobile element jockey</fullName>
    </submittedName>
</protein>
<comment type="caution">
    <text evidence="2">The sequence shown here is derived from an EMBL/GenBank/DDBJ whole genome shotgun (WGS) entry which is preliminary data.</text>
</comment>
<evidence type="ECO:0000313" key="3">
    <source>
        <dbReference type="Proteomes" id="UP000762676"/>
    </source>
</evidence>
<keyword evidence="3" id="KW-1185">Reference proteome</keyword>
<dbReference type="InterPro" id="IPR000477">
    <property type="entry name" value="RT_dom"/>
</dbReference>
<accession>A0AAV4E919</accession>
<dbReference type="SUPFAM" id="SSF56672">
    <property type="entry name" value="DNA/RNA polymerases"/>
    <property type="match status" value="1"/>
</dbReference>
<keyword evidence="2" id="KW-0695">RNA-directed DNA polymerase</keyword>
<dbReference type="PANTHER" id="PTHR36688">
    <property type="entry name" value="ENDO/EXONUCLEASE/PHOSPHATASE DOMAIN-CONTAINING PROTEIN"/>
    <property type="match status" value="1"/>
</dbReference>
<name>A0AAV4E919_9GAST</name>
<reference evidence="2 3" key="1">
    <citation type="journal article" date="2021" name="Elife">
        <title>Chloroplast acquisition without the gene transfer in kleptoplastic sea slugs, Plakobranchus ocellatus.</title>
        <authorList>
            <person name="Maeda T."/>
            <person name="Takahashi S."/>
            <person name="Yoshida T."/>
            <person name="Shimamura S."/>
            <person name="Takaki Y."/>
            <person name="Nagai Y."/>
            <person name="Toyoda A."/>
            <person name="Suzuki Y."/>
            <person name="Arimoto A."/>
            <person name="Ishii H."/>
            <person name="Satoh N."/>
            <person name="Nishiyama T."/>
            <person name="Hasebe M."/>
            <person name="Maruyama T."/>
            <person name="Minagawa J."/>
            <person name="Obokata J."/>
            <person name="Shigenobu S."/>
        </authorList>
    </citation>
    <scope>NUCLEOTIDE SEQUENCE [LARGE SCALE GENOMIC DNA]</scope>
</reference>
<keyword evidence="2" id="KW-0808">Transferase</keyword>
<evidence type="ECO:0000313" key="2">
    <source>
        <dbReference type="EMBL" id="GFR57578.1"/>
    </source>
</evidence>
<proteinExistence type="predicted"/>
<dbReference type="PANTHER" id="PTHR36688:SF1">
    <property type="entry name" value="ENDONUCLEASE_EXONUCLEASE_PHOSPHATASE DOMAIN-CONTAINING PROTEIN"/>
    <property type="match status" value="1"/>
</dbReference>
<organism evidence="2 3">
    <name type="scientific">Elysia marginata</name>
    <dbReference type="NCBI Taxonomy" id="1093978"/>
    <lineage>
        <taxon>Eukaryota</taxon>
        <taxon>Metazoa</taxon>
        <taxon>Spiralia</taxon>
        <taxon>Lophotrochozoa</taxon>
        <taxon>Mollusca</taxon>
        <taxon>Gastropoda</taxon>
        <taxon>Heterobranchia</taxon>
        <taxon>Euthyneura</taxon>
        <taxon>Panpulmonata</taxon>
        <taxon>Sacoglossa</taxon>
        <taxon>Placobranchoidea</taxon>
        <taxon>Plakobranchidae</taxon>
        <taxon>Elysia</taxon>
    </lineage>
</organism>
<dbReference type="GO" id="GO:0003964">
    <property type="term" value="F:RNA-directed DNA polymerase activity"/>
    <property type="evidence" value="ECO:0007669"/>
    <property type="project" value="UniProtKB-KW"/>
</dbReference>
<sequence length="132" mass="15071">MIKNKKIVYIIQTLLVEMDGRKSRWRLQKNGLPQGSVLAPTLFNIYTNDQPEFDRTRRFIYADDLCLATQSTSFNAIETRLTDALSSLTNYYTENSLNANPSKTQVCAFHLNNHQANTKQIPSLRSSGTINR</sequence>
<gene>
    <name evidence="2" type="ORF">ElyMa_005341600</name>
</gene>